<keyword evidence="2 4" id="KW-0560">Oxidoreductase</keyword>
<dbReference type="eggNOG" id="COG0673">
    <property type="taxonomic scope" value="Bacteria"/>
</dbReference>
<evidence type="ECO:0000256" key="3">
    <source>
        <dbReference type="ARBA" id="ARBA00023027"/>
    </source>
</evidence>
<dbReference type="Proteomes" id="UP000019247">
    <property type="component" value="Unassembled WGS sequence"/>
</dbReference>
<dbReference type="HAMAP" id="MF_01671">
    <property type="entry name" value="IolG"/>
    <property type="match status" value="1"/>
</dbReference>
<sequence>MNMDLRIGVIGCGAIGTKHMQRINDRIDGAKVVAVNDIKPERAAAAAKLTGAKIFDDGNELVTSPDVDAIVVTTNDPAHKGYVLKAIAAKKYVFCEKPLALGGPDCMEIVNAEVDYGQRLVQVGFMRHFDRGYEEIKAELDKGYLGEPLMVHCTHRNEEVDESYDTPMAVENTAVHEIDILRWLLGENFVSTEVILPRKQTSLTHANLHDPQFIILETESGINVDIEVFVNCQFGYDINCKVVCEKGQAALTSPTFSSIKYQEKDYTHIPAEWEERFIKAYDREFQLWVKAVKADHLTGPSAWDGYMASVTTGMCSKARESGKREKITFNEMPALYAQK</sequence>
<evidence type="ECO:0000259" key="5">
    <source>
        <dbReference type="Pfam" id="PF01408"/>
    </source>
</evidence>
<dbReference type="Gene3D" id="3.30.360.10">
    <property type="entry name" value="Dihydrodipicolinate Reductase, domain 2"/>
    <property type="match status" value="1"/>
</dbReference>
<gene>
    <name evidence="4" type="primary">iolG</name>
    <name evidence="7" type="ORF">LFAB_00480</name>
</gene>
<dbReference type="SUPFAM" id="SSF51735">
    <property type="entry name" value="NAD(P)-binding Rossmann-fold domains"/>
    <property type="match status" value="1"/>
</dbReference>
<dbReference type="STRING" id="1400520.LFAB_00480"/>
<protein>
    <recommendedName>
        <fullName evidence="4">Inositol 2-dehydrogenase/D-chiro-inositol 3-dehydrogenase</fullName>
        <ecNumber evidence="4">1.1.1.18</ecNumber>
        <ecNumber evidence="4">1.1.1.369</ecNumber>
    </recommendedName>
    <alternativeName>
        <fullName evidence="4">Myo-inositol 2-dehydrogenase/D-chiro-inositol 3-dehydrogenase</fullName>
        <shortName evidence="4">MI 2-dehydrogenase/DCI 3-dehydrogenase</shortName>
    </alternativeName>
</protein>
<dbReference type="PATRIC" id="fig|1400520.3.peg.91"/>
<dbReference type="EMBL" id="AWWK01000004">
    <property type="protein sequence ID" value="ETY75665.1"/>
    <property type="molecule type" value="Genomic_DNA"/>
</dbReference>
<reference evidence="7 8" key="1">
    <citation type="journal article" date="2014" name="Genome Announc.">
        <title>Genome Sequence of Lactobacillus fabifermentans Strain T30PCM01, Isolated from Fermenting Grape Marc.</title>
        <authorList>
            <person name="Treu L."/>
            <person name="Vendramin V."/>
            <person name="Bovo B."/>
            <person name="Giacomini A."/>
            <person name="Corich V."/>
            <person name="Campanaro S."/>
        </authorList>
    </citation>
    <scope>NUCLEOTIDE SEQUENCE [LARGE SCALE GENOMIC DNA]</scope>
    <source>
        <strain evidence="7 8">T30PCM01</strain>
    </source>
</reference>
<comment type="similarity">
    <text evidence="1 4">Belongs to the Gfo/Idh/MocA family.</text>
</comment>
<dbReference type="GO" id="GO:0050112">
    <property type="term" value="F:inositol 2-dehydrogenase (NAD+) activity"/>
    <property type="evidence" value="ECO:0007669"/>
    <property type="project" value="UniProtKB-UniRule"/>
</dbReference>
<evidence type="ECO:0000256" key="4">
    <source>
        <dbReference type="HAMAP-Rule" id="MF_01671"/>
    </source>
</evidence>
<dbReference type="InterPro" id="IPR036291">
    <property type="entry name" value="NAD(P)-bd_dom_sf"/>
</dbReference>
<dbReference type="PANTHER" id="PTHR43593:SF1">
    <property type="entry name" value="INOSITOL 2-DEHYDROGENASE"/>
    <property type="match status" value="1"/>
</dbReference>
<comment type="catalytic activity">
    <reaction evidence="4">
        <text>myo-inositol + NAD(+) = scyllo-inosose + NADH + H(+)</text>
        <dbReference type="Rhea" id="RHEA:16949"/>
        <dbReference type="ChEBI" id="CHEBI:15378"/>
        <dbReference type="ChEBI" id="CHEBI:17268"/>
        <dbReference type="ChEBI" id="CHEBI:17811"/>
        <dbReference type="ChEBI" id="CHEBI:57540"/>
        <dbReference type="ChEBI" id="CHEBI:57945"/>
        <dbReference type="EC" id="1.1.1.18"/>
    </reaction>
</comment>
<dbReference type="InterPro" id="IPR050424">
    <property type="entry name" value="Gfo-Idh-MocA_inositol_DH"/>
</dbReference>
<feature type="domain" description="Gfo/Idh/MocA-like oxidoreductase C-terminal" evidence="6">
    <location>
        <begin position="137"/>
        <end position="323"/>
    </location>
</feature>
<dbReference type="SUPFAM" id="SSF55347">
    <property type="entry name" value="Glyceraldehyde-3-phosphate dehydrogenase-like, C-terminal domain"/>
    <property type="match status" value="1"/>
</dbReference>
<dbReference type="HOGENOM" id="CLU_023194_0_1_9"/>
<dbReference type="EC" id="1.1.1.18" evidence="4"/>
<comment type="pathway">
    <text evidence="4">Polyol metabolism; myo-inositol degradation into acetyl-CoA; acetyl-CoA from myo-inositol: step 1/7.</text>
</comment>
<dbReference type="GO" id="GO:0019310">
    <property type="term" value="P:inositol catabolic process"/>
    <property type="evidence" value="ECO:0007669"/>
    <property type="project" value="UniProtKB-UniRule"/>
</dbReference>
<name>W6TDK3_9LACO</name>
<comment type="caution">
    <text evidence="7">The sequence shown here is derived from an EMBL/GenBank/DDBJ whole genome shotgun (WGS) entry which is preliminary data.</text>
</comment>
<evidence type="ECO:0000313" key="8">
    <source>
        <dbReference type="Proteomes" id="UP000019247"/>
    </source>
</evidence>
<comment type="function">
    <text evidence="4">Involved in the oxidation of myo-inositol (MI) and D-chiro-inositol (DCI) to 2-keto-myo-inositol (2KMI or 2-inosose) and 1-keto-D-chiro-inositol (1KDCI), respectively.</text>
</comment>
<keyword evidence="3 4" id="KW-0520">NAD</keyword>
<dbReference type="GO" id="GO:0000166">
    <property type="term" value="F:nucleotide binding"/>
    <property type="evidence" value="ECO:0007669"/>
    <property type="project" value="InterPro"/>
</dbReference>
<dbReference type="InterPro" id="IPR004104">
    <property type="entry name" value="Gfo/Idh/MocA-like_OxRdtase_C"/>
</dbReference>
<dbReference type="InterPro" id="IPR000683">
    <property type="entry name" value="Gfo/Idh/MocA-like_OxRdtase_N"/>
</dbReference>
<feature type="domain" description="Gfo/Idh/MocA-like oxidoreductase N-terminal" evidence="5">
    <location>
        <begin position="5"/>
        <end position="125"/>
    </location>
</feature>
<dbReference type="Pfam" id="PF01408">
    <property type="entry name" value="GFO_IDH_MocA"/>
    <property type="match status" value="1"/>
</dbReference>
<evidence type="ECO:0000256" key="1">
    <source>
        <dbReference type="ARBA" id="ARBA00010928"/>
    </source>
</evidence>
<dbReference type="EC" id="1.1.1.369" evidence="4"/>
<dbReference type="InterPro" id="IPR023794">
    <property type="entry name" value="MI/DCI_dehydrogenase"/>
</dbReference>
<dbReference type="AlphaFoldDB" id="W6TDK3"/>
<comment type="catalytic activity">
    <reaction evidence="4">
        <text>1D-chiro-inositol + NAD(+) = scyllo-inosine + NADH + H(+)</text>
        <dbReference type="Rhea" id="RHEA:25832"/>
        <dbReference type="ChEBI" id="CHEBI:15378"/>
        <dbReference type="ChEBI" id="CHEBI:27372"/>
        <dbReference type="ChEBI" id="CHEBI:50920"/>
        <dbReference type="ChEBI" id="CHEBI:57540"/>
        <dbReference type="ChEBI" id="CHEBI:57945"/>
        <dbReference type="EC" id="1.1.1.369"/>
    </reaction>
</comment>
<dbReference type="UniPathway" id="UPA00076">
    <property type="reaction ID" value="UER00143"/>
</dbReference>
<evidence type="ECO:0000259" key="6">
    <source>
        <dbReference type="Pfam" id="PF02894"/>
    </source>
</evidence>
<dbReference type="Gene3D" id="3.40.50.720">
    <property type="entry name" value="NAD(P)-binding Rossmann-like Domain"/>
    <property type="match status" value="1"/>
</dbReference>
<organism evidence="7 8">
    <name type="scientific">Lactiplantibacillus fabifermentans T30PCM01</name>
    <dbReference type="NCBI Taxonomy" id="1400520"/>
    <lineage>
        <taxon>Bacteria</taxon>
        <taxon>Bacillati</taxon>
        <taxon>Bacillota</taxon>
        <taxon>Bacilli</taxon>
        <taxon>Lactobacillales</taxon>
        <taxon>Lactobacillaceae</taxon>
        <taxon>Lactiplantibacillus</taxon>
    </lineage>
</organism>
<dbReference type="PANTHER" id="PTHR43593">
    <property type="match status" value="1"/>
</dbReference>
<evidence type="ECO:0000313" key="7">
    <source>
        <dbReference type="EMBL" id="ETY75665.1"/>
    </source>
</evidence>
<comment type="subunit">
    <text evidence="4">Homotetramer.</text>
</comment>
<evidence type="ECO:0000256" key="2">
    <source>
        <dbReference type="ARBA" id="ARBA00023002"/>
    </source>
</evidence>
<accession>W6TDK3</accession>
<proteinExistence type="inferred from homology"/>
<dbReference type="Pfam" id="PF02894">
    <property type="entry name" value="GFO_IDH_MocA_C"/>
    <property type="match status" value="1"/>
</dbReference>